<sequence length="82" mass="9033">MINLSYAKISFSDVAQKLQLDLSEDAEYIIAKKKPSSQENNTRETSSHSTSFDHHSTGPSKGSMPPKLSPGPMRPNMFGPPR</sequence>
<protein>
    <submittedName>
        <fullName evidence="3">Uncharacterized protein</fullName>
    </submittedName>
</protein>
<accession>A0A819UU71</accession>
<name>A0A819UU71_9BILA</name>
<evidence type="ECO:0000313" key="3">
    <source>
        <dbReference type="EMBL" id="CAF4101414.1"/>
    </source>
</evidence>
<proteinExistence type="predicted"/>
<feature type="compositionally biased region" description="Pro residues" evidence="1">
    <location>
        <begin position="67"/>
        <end position="82"/>
    </location>
</feature>
<dbReference type="EMBL" id="CAJOAZ010005474">
    <property type="protein sequence ID" value="CAF4101414.1"/>
    <property type="molecule type" value="Genomic_DNA"/>
</dbReference>
<dbReference type="Proteomes" id="UP000663845">
    <property type="component" value="Unassembled WGS sequence"/>
</dbReference>
<reference evidence="3" key="1">
    <citation type="submission" date="2021-02" db="EMBL/GenBank/DDBJ databases">
        <authorList>
            <person name="Nowell W R."/>
        </authorList>
    </citation>
    <scope>NUCLEOTIDE SEQUENCE</scope>
</reference>
<organism evidence="3 4">
    <name type="scientific">Adineta steineri</name>
    <dbReference type="NCBI Taxonomy" id="433720"/>
    <lineage>
        <taxon>Eukaryota</taxon>
        <taxon>Metazoa</taxon>
        <taxon>Spiralia</taxon>
        <taxon>Gnathifera</taxon>
        <taxon>Rotifera</taxon>
        <taxon>Eurotatoria</taxon>
        <taxon>Bdelloidea</taxon>
        <taxon>Adinetida</taxon>
        <taxon>Adinetidae</taxon>
        <taxon>Adineta</taxon>
    </lineage>
</organism>
<comment type="caution">
    <text evidence="3">The sequence shown here is derived from an EMBL/GenBank/DDBJ whole genome shotgun (WGS) entry which is preliminary data.</text>
</comment>
<feature type="compositionally biased region" description="Basic and acidic residues" evidence="1">
    <location>
        <begin position="41"/>
        <end position="56"/>
    </location>
</feature>
<feature type="region of interest" description="Disordered" evidence="1">
    <location>
        <begin position="31"/>
        <end position="82"/>
    </location>
</feature>
<evidence type="ECO:0000256" key="1">
    <source>
        <dbReference type="SAM" id="MobiDB-lite"/>
    </source>
</evidence>
<dbReference type="Proteomes" id="UP000663844">
    <property type="component" value="Unassembled WGS sequence"/>
</dbReference>
<evidence type="ECO:0000313" key="2">
    <source>
        <dbReference type="EMBL" id="CAF0987544.1"/>
    </source>
</evidence>
<dbReference type="EMBL" id="CAJNOG010000131">
    <property type="protein sequence ID" value="CAF0987544.1"/>
    <property type="molecule type" value="Genomic_DNA"/>
</dbReference>
<gene>
    <name evidence="2" type="ORF">JYZ213_LOCUS15275</name>
    <name evidence="3" type="ORF">OXD698_LOCUS35436</name>
</gene>
<dbReference type="AlphaFoldDB" id="A0A819UU71"/>
<evidence type="ECO:0000313" key="4">
    <source>
        <dbReference type="Proteomes" id="UP000663844"/>
    </source>
</evidence>